<keyword evidence="3" id="KW-1185">Reference proteome</keyword>
<evidence type="ECO:0000313" key="2">
    <source>
        <dbReference type="EMBL" id="MBB6126063.1"/>
    </source>
</evidence>
<accession>A0A1N6NR26</accession>
<gene>
    <name evidence="2" type="ORF">HDF22_000164</name>
    <name evidence="1" type="ORF">HDF23_000596</name>
</gene>
<dbReference type="Proteomes" id="UP000541583">
    <property type="component" value="Unassembled WGS sequence"/>
</dbReference>
<proteinExistence type="predicted"/>
<sequence>MKKSNLTSAFGRLLNRDQMKNVKGGVKTQSYCQRTLCEGTDNQGNYSSGSCNLYCTCISYNENHQVIALNSSDCGA</sequence>
<organism evidence="2 4">
    <name type="scientific">Mucilaginibacter lappiensis</name>
    <dbReference type="NCBI Taxonomy" id="354630"/>
    <lineage>
        <taxon>Bacteria</taxon>
        <taxon>Pseudomonadati</taxon>
        <taxon>Bacteroidota</taxon>
        <taxon>Sphingobacteriia</taxon>
        <taxon>Sphingobacteriales</taxon>
        <taxon>Sphingobacteriaceae</taxon>
        <taxon>Mucilaginibacter</taxon>
    </lineage>
</organism>
<evidence type="ECO:0000313" key="1">
    <source>
        <dbReference type="EMBL" id="MBB6107866.1"/>
    </source>
</evidence>
<comment type="caution">
    <text evidence="2">The sequence shown here is derived from an EMBL/GenBank/DDBJ whole genome shotgun (WGS) entry which is preliminary data.</text>
</comment>
<dbReference type="AlphaFoldDB" id="A0A1N6NR26"/>
<name>A0A1N6NR26_9SPHI</name>
<dbReference type="EMBL" id="JACHCA010000001">
    <property type="protein sequence ID" value="MBB6126063.1"/>
    <property type="molecule type" value="Genomic_DNA"/>
</dbReference>
<reference evidence="3 4" key="1">
    <citation type="submission" date="2020-08" db="EMBL/GenBank/DDBJ databases">
        <title>Genomic Encyclopedia of Type Strains, Phase IV (KMG-V): Genome sequencing to study the core and pangenomes of soil and plant-associated prokaryotes.</title>
        <authorList>
            <person name="Whitman W."/>
        </authorList>
    </citation>
    <scope>NUCLEOTIDE SEQUENCE [LARGE SCALE GENOMIC DNA]</scope>
    <source>
        <strain evidence="1 3">ANJLi2</strain>
        <strain evidence="2 4">MP601</strain>
    </source>
</reference>
<evidence type="ECO:0000313" key="4">
    <source>
        <dbReference type="Proteomes" id="UP000548326"/>
    </source>
</evidence>
<dbReference type="EMBL" id="JACHCB010000001">
    <property type="protein sequence ID" value="MBB6107866.1"/>
    <property type="molecule type" value="Genomic_DNA"/>
</dbReference>
<evidence type="ECO:0000313" key="3">
    <source>
        <dbReference type="Proteomes" id="UP000541583"/>
    </source>
</evidence>
<protein>
    <submittedName>
        <fullName evidence="2">Uncharacterized protein</fullName>
    </submittedName>
</protein>
<dbReference type="Proteomes" id="UP000548326">
    <property type="component" value="Unassembled WGS sequence"/>
</dbReference>